<proteinExistence type="predicted"/>
<feature type="domain" description="Fe/B12 periplasmic-binding" evidence="1">
    <location>
        <begin position="74"/>
        <end position="347"/>
    </location>
</feature>
<evidence type="ECO:0000259" key="1">
    <source>
        <dbReference type="PROSITE" id="PS50983"/>
    </source>
</evidence>
<reference evidence="3" key="1">
    <citation type="journal article" date="2011" name="Stand. Genomic Sci.">
        <title>Non-contiguous finished genome sequence of the opportunistic oral pathogen Prevotella multisaccharivorax type strain (PPPA20).</title>
        <authorList>
            <person name="Pati A."/>
            <person name="Gronow S."/>
            <person name="Lu M."/>
            <person name="Lapidus A."/>
            <person name="Nolan M."/>
            <person name="Lucas S."/>
            <person name="Hammon N."/>
            <person name="Deshpande S."/>
            <person name="Cheng J.F."/>
            <person name="Tapia R."/>
            <person name="Han C."/>
            <person name="Goodwin L."/>
            <person name="Pitluck S."/>
            <person name="Liolios K."/>
            <person name="Pagani I."/>
            <person name="Mavromatis K."/>
            <person name="Mikhailova N."/>
            <person name="Huntemann M."/>
            <person name="Chen A."/>
            <person name="Palaniappan K."/>
            <person name="Land M."/>
            <person name="Hauser L."/>
            <person name="Detter J.C."/>
            <person name="Brambilla E.M."/>
            <person name="Rohde M."/>
            <person name="Goker M."/>
            <person name="Woyke T."/>
            <person name="Bristow J."/>
            <person name="Eisen J.A."/>
            <person name="Markowitz V."/>
            <person name="Hugenholtz P."/>
            <person name="Kyrpides N.C."/>
            <person name="Klenk H.P."/>
            <person name="Ivanova N."/>
        </authorList>
    </citation>
    <scope>NUCLEOTIDE SEQUENCE [LARGE SCALE GENOMIC DNA]</scope>
    <source>
        <strain evidence="3">DSM 17128</strain>
    </source>
</reference>
<dbReference type="PROSITE" id="PS50983">
    <property type="entry name" value="FE_B12_PBP"/>
    <property type="match status" value="1"/>
</dbReference>
<evidence type="ECO:0000313" key="3">
    <source>
        <dbReference type="Proteomes" id="UP000002772"/>
    </source>
</evidence>
<dbReference type="RefSeq" id="WP_007574796.1">
    <property type="nucleotide sequence ID" value="NZ_BPTS01000002.1"/>
</dbReference>
<dbReference type="PANTHER" id="PTHR30535">
    <property type="entry name" value="VITAMIN B12-BINDING PROTEIN"/>
    <property type="match status" value="1"/>
</dbReference>
<dbReference type="InterPro" id="IPR002491">
    <property type="entry name" value="ABC_transptr_periplasmic_BD"/>
</dbReference>
<dbReference type="PANTHER" id="PTHR30535:SF34">
    <property type="entry name" value="MOLYBDATE-BINDING PROTEIN MOLA"/>
    <property type="match status" value="1"/>
</dbReference>
<dbReference type="SUPFAM" id="SSF53807">
    <property type="entry name" value="Helical backbone' metal receptor"/>
    <property type="match status" value="1"/>
</dbReference>
<protein>
    <submittedName>
        <fullName evidence="2">Periplasmic binding protein</fullName>
    </submittedName>
</protein>
<dbReference type="STRING" id="688246.Premu_1928"/>
<evidence type="ECO:0000313" key="2">
    <source>
        <dbReference type="EMBL" id="EGN57331.1"/>
    </source>
</evidence>
<dbReference type="Gene3D" id="3.40.50.1980">
    <property type="entry name" value="Nitrogenase molybdenum iron protein domain"/>
    <property type="match status" value="2"/>
</dbReference>
<accession>F8N6U6</accession>
<dbReference type="Pfam" id="PF01497">
    <property type="entry name" value="Peripla_BP_2"/>
    <property type="match status" value="1"/>
</dbReference>
<dbReference type="AlphaFoldDB" id="F8N6U6"/>
<dbReference type="InterPro" id="IPR050902">
    <property type="entry name" value="ABC_Transporter_SBP"/>
</dbReference>
<dbReference type="Proteomes" id="UP000002772">
    <property type="component" value="Unassembled WGS sequence"/>
</dbReference>
<dbReference type="EMBL" id="GL945017">
    <property type="protein sequence ID" value="EGN57331.1"/>
    <property type="molecule type" value="Genomic_DNA"/>
</dbReference>
<gene>
    <name evidence="2" type="ORF">Premu_1928</name>
</gene>
<dbReference type="GO" id="GO:0071281">
    <property type="term" value="P:cellular response to iron ion"/>
    <property type="evidence" value="ECO:0007669"/>
    <property type="project" value="TreeGrafter"/>
</dbReference>
<sequence length="359" mass="40633">MAIRKFWIGLLALPLLLLFACEGRTTALRQPEEKQFRYARLVSYRLVDSSFVVADPWRQGRALQTLKMRKAFGRVVVFTTAHCQLMEYLGVANKIIGVCDSKYILIPDIQRRLRLAEGTKGKIEDCGSSLNPNVERIVSLKPDAIILSPYEGMNLGRLERLGIPVILAADYMETSSLGRAEWMRYYGRLLGCAGTADSLFHVIDSSYQSLKAFAARLPKGRSVLTERKTGAVWYTPGGRSTVAVTIHDANGGYAFADDRHSGSLALSFEQILAKAGQSDVWAFKFNGMRPLTRPDLLREFQGYESLKAFRTGEIYECNCSKTPYFEEVSWRPDYLLREMIMLLHPSARLGKLRYYQKLK</sequence>
<organism evidence="2 3">
    <name type="scientific">Hallella multisaccharivorax DSM 17128</name>
    <dbReference type="NCBI Taxonomy" id="688246"/>
    <lineage>
        <taxon>Bacteria</taxon>
        <taxon>Pseudomonadati</taxon>
        <taxon>Bacteroidota</taxon>
        <taxon>Bacteroidia</taxon>
        <taxon>Bacteroidales</taxon>
        <taxon>Prevotellaceae</taxon>
        <taxon>Hallella</taxon>
    </lineage>
</organism>
<dbReference type="HOGENOM" id="CLU_025776_1_0_10"/>
<dbReference type="PROSITE" id="PS51257">
    <property type="entry name" value="PROKAR_LIPOPROTEIN"/>
    <property type="match status" value="1"/>
</dbReference>
<name>F8N6U6_9BACT</name>
<keyword evidence="3" id="KW-1185">Reference proteome</keyword>
<dbReference type="eggNOG" id="COG0614">
    <property type="taxonomic scope" value="Bacteria"/>
</dbReference>